<evidence type="ECO:0000256" key="2">
    <source>
        <dbReference type="ARBA" id="ARBA00022747"/>
    </source>
</evidence>
<keyword evidence="5" id="KW-0540">Nuclease</keyword>
<comment type="similarity">
    <text evidence="1">Belongs to the type-I restriction system S methylase family.</text>
</comment>
<feature type="domain" description="Type I restriction modification DNA specificity" evidence="4">
    <location>
        <begin position="28"/>
        <end position="179"/>
    </location>
</feature>
<dbReference type="Proteomes" id="UP001651050">
    <property type="component" value="Unassembled WGS sequence"/>
</dbReference>
<evidence type="ECO:0000313" key="6">
    <source>
        <dbReference type="Proteomes" id="UP001651050"/>
    </source>
</evidence>
<dbReference type="GO" id="GO:0016787">
    <property type="term" value="F:hydrolase activity"/>
    <property type="evidence" value="ECO:0007669"/>
    <property type="project" value="UniProtKB-KW"/>
</dbReference>
<keyword evidence="6" id="KW-1185">Reference proteome</keyword>
<dbReference type="RefSeq" id="WP_416342192.1">
    <property type="nucleotide sequence ID" value="NZ_JALQCY010000001.1"/>
</dbReference>
<organism evidence="5 6">
    <name type="scientific">Isoptericola peretonis</name>
    <dbReference type="NCBI Taxonomy" id="2918523"/>
    <lineage>
        <taxon>Bacteria</taxon>
        <taxon>Bacillati</taxon>
        <taxon>Actinomycetota</taxon>
        <taxon>Actinomycetes</taxon>
        <taxon>Micrococcales</taxon>
        <taxon>Promicromonosporaceae</taxon>
        <taxon>Isoptericola</taxon>
    </lineage>
</organism>
<dbReference type="GO" id="GO:0004519">
    <property type="term" value="F:endonuclease activity"/>
    <property type="evidence" value="ECO:0007669"/>
    <property type="project" value="UniProtKB-KW"/>
</dbReference>
<feature type="domain" description="Type I restriction modification DNA specificity" evidence="4">
    <location>
        <begin position="202"/>
        <end position="331"/>
    </location>
</feature>
<evidence type="ECO:0000256" key="1">
    <source>
        <dbReference type="ARBA" id="ARBA00010923"/>
    </source>
</evidence>
<comment type="caution">
    <text evidence="5">The sequence shown here is derived from an EMBL/GenBank/DDBJ whole genome shotgun (WGS) entry which is preliminary data.</text>
</comment>
<dbReference type="EMBL" id="JALQCY010000001">
    <property type="protein sequence ID" value="MCK9792317.1"/>
    <property type="molecule type" value="Genomic_DNA"/>
</dbReference>
<evidence type="ECO:0000313" key="5">
    <source>
        <dbReference type="EMBL" id="MCK9792317.1"/>
    </source>
</evidence>
<dbReference type="EC" id="3.1.21.-" evidence="5"/>
<dbReference type="CDD" id="cd16961">
    <property type="entry name" value="RMtype1_S_TRD-CR_like"/>
    <property type="match status" value="1"/>
</dbReference>
<dbReference type="Pfam" id="PF01420">
    <property type="entry name" value="Methylase_S"/>
    <property type="match status" value="2"/>
</dbReference>
<dbReference type="InterPro" id="IPR000055">
    <property type="entry name" value="Restrct_endonuc_typeI_TRD"/>
</dbReference>
<evidence type="ECO:0000259" key="4">
    <source>
        <dbReference type="Pfam" id="PF01420"/>
    </source>
</evidence>
<keyword evidence="3" id="KW-0238">DNA-binding</keyword>
<dbReference type="PANTHER" id="PTHR30408">
    <property type="entry name" value="TYPE-1 RESTRICTION ENZYME ECOKI SPECIFICITY PROTEIN"/>
    <property type="match status" value="1"/>
</dbReference>
<dbReference type="PANTHER" id="PTHR30408:SF13">
    <property type="entry name" value="TYPE I RESTRICTION ENZYME HINDI SPECIFICITY SUBUNIT"/>
    <property type="match status" value="1"/>
</dbReference>
<sequence>MVETTIGGLVADGAISMGDGYRTKRSEHGQPGYRIIRVADVRDESVFLDGDDFVSSEYAAPMGSKIAQAGDVLLTTKGTVGRVAVMPASAEPAVYSPQLCYFRIHDHDVLDPRFLRYWFRSAEFTGQSSYLQGNTDMAPYISLADLRATRITVPAIDRQRAIAEVLGALDDKIAVNARLAATADDLARARVEGAVAGYGTSVQLGDVTEFHNKRRVPLSSRERESRNGEIPYYGANGIVDHVDEPIFDGQHVLVGEDGTVVTSSGTPVVNLIWGPAWVNNHAHVLSGRGVSTALLRVLISRTVVDSFVTGAVQPKLSMGNLRKVALEVPASAALGRVEEDVQALTHTLMVRQDENRVLESLRDALLPQLTSGKLRVREAAEMAGL</sequence>
<dbReference type="Gene3D" id="3.90.220.20">
    <property type="entry name" value="DNA methylase specificity domains"/>
    <property type="match status" value="2"/>
</dbReference>
<name>A0ABT0IYP1_9MICO</name>
<evidence type="ECO:0000256" key="3">
    <source>
        <dbReference type="ARBA" id="ARBA00023125"/>
    </source>
</evidence>
<dbReference type="SUPFAM" id="SSF116734">
    <property type="entry name" value="DNA methylase specificity domain"/>
    <property type="match status" value="2"/>
</dbReference>
<keyword evidence="5" id="KW-0378">Hydrolase</keyword>
<dbReference type="InterPro" id="IPR052021">
    <property type="entry name" value="Type-I_RS_S_subunit"/>
</dbReference>
<keyword evidence="5" id="KW-0255">Endonuclease</keyword>
<protein>
    <submittedName>
        <fullName evidence="5">Restriction endonuclease subunit S</fullName>
        <ecNumber evidence="5">3.1.21.-</ecNumber>
    </submittedName>
</protein>
<reference evidence="5 6" key="1">
    <citation type="submission" date="2022-02" db="EMBL/GenBank/DDBJ databases">
        <title>The car tank lid bacteriome: a reservoir of bacteria with potential in bioremediation of fuel.</title>
        <authorList>
            <person name="Vidal-Verdu A."/>
            <person name="Gomez-Martinez D."/>
            <person name="Latorre-Perez A."/>
            <person name="Pereto J."/>
            <person name="Porcar M."/>
        </authorList>
    </citation>
    <scope>NUCLEOTIDE SEQUENCE [LARGE SCALE GENOMIC DNA]</scope>
    <source>
        <strain evidence="5 6">4D.3</strain>
    </source>
</reference>
<gene>
    <name evidence="5" type="ORF">M1843_00975</name>
</gene>
<accession>A0ABT0IYP1</accession>
<proteinExistence type="inferred from homology"/>
<dbReference type="InterPro" id="IPR044946">
    <property type="entry name" value="Restrct_endonuc_typeI_TRD_sf"/>
</dbReference>
<dbReference type="CDD" id="cd17262">
    <property type="entry name" value="RMtype1_S_Aco12261I-TRD2-CR2"/>
    <property type="match status" value="1"/>
</dbReference>
<keyword evidence="2" id="KW-0680">Restriction system</keyword>